<dbReference type="Proteomes" id="UP000015453">
    <property type="component" value="Unassembled WGS sequence"/>
</dbReference>
<sequence length="230" mass="25404">NGGDWRYQLSEFAKGAGEMSLEFGRGLRDVANQSLLREDSPIVRKFKGPVGRIYRRLKFLNEYLPEDRDPLHAWTLIASVWILALAALLVNTAQNATPMAAKMTIHPPNATLIHLPDGRRLAYLENGVPSDQARYTLIVPHSFLSSRLAGIPGIKGSLLEEFGVRLVTYDLPGFGESDPHPGRTLETSAVDLLHLSVAVNIVGKFWIVGYSSGSIHAWGALRYIPHRIEG</sequence>
<evidence type="ECO:0000313" key="3">
    <source>
        <dbReference type="EMBL" id="EPS63503.1"/>
    </source>
</evidence>
<dbReference type="OrthoDB" id="294702at2759"/>
<dbReference type="Gene3D" id="3.40.50.1820">
    <property type="entry name" value="alpha/beta hydrolase"/>
    <property type="match status" value="1"/>
</dbReference>
<protein>
    <recommendedName>
        <fullName evidence="2">AB hydrolase-1 domain-containing protein</fullName>
    </recommendedName>
</protein>
<proteinExistence type="predicted"/>
<feature type="domain" description="AB hydrolase-1" evidence="2">
    <location>
        <begin position="136"/>
        <end position="228"/>
    </location>
</feature>
<dbReference type="PANTHER" id="PTHR45763:SF36">
    <property type="entry name" value="AB HYDROLASE-1 DOMAIN-CONTAINING PROTEIN"/>
    <property type="match status" value="1"/>
</dbReference>
<dbReference type="GO" id="GO:0016787">
    <property type="term" value="F:hydrolase activity"/>
    <property type="evidence" value="ECO:0007669"/>
    <property type="project" value="UniProtKB-ARBA"/>
</dbReference>
<evidence type="ECO:0000259" key="2">
    <source>
        <dbReference type="Pfam" id="PF00561"/>
    </source>
</evidence>
<evidence type="ECO:0000313" key="4">
    <source>
        <dbReference type="Proteomes" id="UP000015453"/>
    </source>
</evidence>
<feature type="non-terminal residue" evidence="3">
    <location>
        <position position="1"/>
    </location>
</feature>
<feature type="transmembrane region" description="Helical" evidence="1">
    <location>
        <begin position="71"/>
        <end position="93"/>
    </location>
</feature>
<dbReference type="InterPro" id="IPR029058">
    <property type="entry name" value="AB_hydrolase_fold"/>
</dbReference>
<dbReference type="PANTHER" id="PTHR45763">
    <property type="entry name" value="HYDROLASE, ALPHA/BETA FOLD FAMILY PROTEIN, EXPRESSED-RELATED"/>
    <property type="match status" value="1"/>
</dbReference>
<keyword evidence="1" id="KW-0472">Membrane</keyword>
<keyword evidence="1" id="KW-1133">Transmembrane helix</keyword>
<gene>
    <name evidence="3" type="ORF">M569_11281</name>
</gene>
<keyword evidence="1" id="KW-0812">Transmembrane</keyword>
<organism evidence="3 4">
    <name type="scientific">Genlisea aurea</name>
    <dbReference type="NCBI Taxonomy" id="192259"/>
    <lineage>
        <taxon>Eukaryota</taxon>
        <taxon>Viridiplantae</taxon>
        <taxon>Streptophyta</taxon>
        <taxon>Embryophyta</taxon>
        <taxon>Tracheophyta</taxon>
        <taxon>Spermatophyta</taxon>
        <taxon>Magnoliopsida</taxon>
        <taxon>eudicotyledons</taxon>
        <taxon>Gunneridae</taxon>
        <taxon>Pentapetalae</taxon>
        <taxon>asterids</taxon>
        <taxon>lamiids</taxon>
        <taxon>Lamiales</taxon>
        <taxon>Lentibulariaceae</taxon>
        <taxon>Genlisea</taxon>
    </lineage>
</organism>
<evidence type="ECO:0000256" key="1">
    <source>
        <dbReference type="SAM" id="Phobius"/>
    </source>
</evidence>
<dbReference type="EMBL" id="AUSU01005442">
    <property type="protein sequence ID" value="EPS63503.1"/>
    <property type="molecule type" value="Genomic_DNA"/>
</dbReference>
<comment type="caution">
    <text evidence="3">The sequence shown here is derived from an EMBL/GenBank/DDBJ whole genome shotgun (WGS) entry which is preliminary data.</text>
</comment>
<dbReference type="Pfam" id="PF00561">
    <property type="entry name" value="Abhydrolase_1"/>
    <property type="match status" value="1"/>
</dbReference>
<keyword evidence="4" id="KW-1185">Reference proteome</keyword>
<dbReference type="AlphaFoldDB" id="S8DKX6"/>
<feature type="non-terminal residue" evidence="3">
    <location>
        <position position="230"/>
    </location>
</feature>
<dbReference type="InterPro" id="IPR000073">
    <property type="entry name" value="AB_hydrolase_1"/>
</dbReference>
<name>S8DKX6_9LAMI</name>
<dbReference type="SUPFAM" id="SSF53474">
    <property type="entry name" value="alpha/beta-Hydrolases"/>
    <property type="match status" value="1"/>
</dbReference>
<reference evidence="3 4" key="1">
    <citation type="journal article" date="2013" name="BMC Genomics">
        <title>The miniature genome of a carnivorous plant Genlisea aurea contains a low number of genes and short non-coding sequences.</title>
        <authorList>
            <person name="Leushkin E.V."/>
            <person name="Sutormin R.A."/>
            <person name="Nabieva E.R."/>
            <person name="Penin A.A."/>
            <person name="Kondrashov A.S."/>
            <person name="Logacheva M.D."/>
        </authorList>
    </citation>
    <scope>NUCLEOTIDE SEQUENCE [LARGE SCALE GENOMIC DNA]</scope>
</reference>
<accession>S8DKX6</accession>